<protein>
    <recommendedName>
        <fullName evidence="7">Large ribosomal subunit protein mL54</fullName>
    </recommendedName>
</protein>
<evidence type="ECO:0000256" key="7">
    <source>
        <dbReference type="ARBA" id="ARBA00035179"/>
    </source>
</evidence>
<dbReference type="Proteomes" id="UP000800082">
    <property type="component" value="Unassembled WGS sequence"/>
</dbReference>
<dbReference type="EMBL" id="ML978959">
    <property type="protein sequence ID" value="KAF1932123.1"/>
    <property type="molecule type" value="Genomic_DNA"/>
</dbReference>
<dbReference type="PANTHER" id="PTHR28595:SF1">
    <property type="entry name" value="LARGE RIBOSOMAL SUBUNIT PROTEIN ML54"/>
    <property type="match status" value="1"/>
</dbReference>
<dbReference type="OrthoDB" id="10252718at2759"/>
<evidence type="ECO:0000256" key="1">
    <source>
        <dbReference type="ARBA" id="ARBA00004173"/>
    </source>
</evidence>
<evidence type="ECO:0000256" key="4">
    <source>
        <dbReference type="ARBA" id="ARBA00023128"/>
    </source>
</evidence>
<keyword evidence="4" id="KW-0496">Mitochondrion</keyword>
<evidence type="ECO:0000313" key="9">
    <source>
        <dbReference type="EMBL" id="KAF1932123.1"/>
    </source>
</evidence>
<keyword evidence="10" id="KW-1185">Reference proteome</keyword>
<dbReference type="RefSeq" id="XP_033452371.1">
    <property type="nucleotide sequence ID" value="XM_033591229.1"/>
</dbReference>
<evidence type="ECO:0000256" key="3">
    <source>
        <dbReference type="ARBA" id="ARBA00022980"/>
    </source>
</evidence>
<dbReference type="PANTHER" id="PTHR28595">
    <property type="entry name" value="39S RIBOSOMAL PROTEIN L54, MITOCHONDRIAL"/>
    <property type="match status" value="1"/>
</dbReference>
<dbReference type="GO" id="GO:0003735">
    <property type="term" value="F:structural constituent of ribosome"/>
    <property type="evidence" value="ECO:0007669"/>
    <property type="project" value="TreeGrafter"/>
</dbReference>
<evidence type="ECO:0000256" key="2">
    <source>
        <dbReference type="ARBA" id="ARBA00022946"/>
    </source>
</evidence>
<evidence type="ECO:0000256" key="5">
    <source>
        <dbReference type="ARBA" id="ARBA00023274"/>
    </source>
</evidence>
<dbReference type="InterPro" id="IPR013870">
    <property type="entry name" value="Ribosomal_mL54"/>
</dbReference>
<feature type="region of interest" description="Disordered" evidence="8">
    <location>
        <begin position="24"/>
        <end position="53"/>
    </location>
</feature>
<comment type="similarity">
    <text evidence="6">Belongs to the mitochondrion-specific ribosomal protein mL54 family.</text>
</comment>
<accession>A0A6A5RX24</accession>
<dbReference type="GO" id="GO:0005762">
    <property type="term" value="C:mitochondrial large ribosomal subunit"/>
    <property type="evidence" value="ECO:0007669"/>
    <property type="project" value="TreeGrafter"/>
</dbReference>
<name>A0A6A5RX24_9PLEO</name>
<evidence type="ECO:0000256" key="8">
    <source>
        <dbReference type="SAM" id="MobiDB-lite"/>
    </source>
</evidence>
<evidence type="ECO:0000256" key="6">
    <source>
        <dbReference type="ARBA" id="ARBA00033752"/>
    </source>
</evidence>
<dbReference type="Pfam" id="PF08561">
    <property type="entry name" value="Ribosomal_L37"/>
    <property type="match status" value="1"/>
</dbReference>
<organism evidence="9 10">
    <name type="scientific">Didymella exigua CBS 183.55</name>
    <dbReference type="NCBI Taxonomy" id="1150837"/>
    <lineage>
        <taxon>Eukaryota</taxon>
        <taxon>Fungi</taxon>
        <taxon>Dikarya</taxon>
        <taxon>Ascomycota</taxon>
        <taxon>Pezizomycotina</taxon>
        <taxon>Dothideomycetes</taxon>
        <taxon>Pleosporomycetidae</taxon>
        <taxon>Pleosporales</taxon>
        <taxon>Pleosporineae</taxon>
        <taxon>Didymellaceae</taxon>
        <taxon>Didymella</taxon>
    </lineage>
</organism>
<keyword evidence="5" id="KW-0687">Ribonucleoprotein</keyword>
<sequence>MLCRTCLWAARLPSAPTRRFLSTSAPRLASAPAPSPSPSTPAPSTQPFSATAALSKAAKTAEKADKKSPLVRSSVAAGTPLRGLNFEKNKTDPVARADDEYPDWLWTLLSRQEGAGGDVGAVGDLFSKSKKQRRLAAKRLRKEQALNPELLAPKIPLYEQTIDLPRGDGSVAGAAAAARARAELNGAMRHRRRAGIKEANFLKTMG</sequence>
<gene>
    <name evidence="9" type="ORF">M421DRAFT_416850</name>
</gene>
<proteinExistence type="inferred from homology"/>
<keyword evidence="3" id="KW-0689">Ribosomal protein</keyword>
<reference evidence="9" key="1">
    <citation type="journal article" date="2020" name="Stud. Mycol.">
        <title>101 Dothideomycetes genomes: a test case for predicting lifestyles and emergence of pathogens.</title>
        <authorList>
            <person name="Haridas S."/>
            <person name="Albert R."/>
            <person name="Binder M."/>
            <person name="Bloem J."/>
            <person name="Labutti K."/>
            <person name="Salamov A."/>
            <person name="Andreopoulos B."/>
            <person name="Baker S."/>
            <person name="Barry K."/>
            <person name="Bills G."/>
            <person name="Bluhm B."/>
            <person name="Cannon C."/>
            <person name="Castanera R."/>
            <person name="Culley D."/>
            <person name="Daum C."/>
            <person name="Ezra D."/>
            <person name="Gonzalez J."/>
            <person name="Henrissat B."/>
            <person name="Kuo A."/>
            <person name="Liang C."/>
            <person name="Lipzen A."/>
            <person name="Lutzoni F."/>
            <person name="Magnuson J."/>
            <person name="Mondo S."/>
            <person name="Nolan M."/>
            <person name="Ohm R."/>
            <person name="Pangilinan J."/>
            <person name="Park H.-J."/>
            <person name="Ramirez L."/>
            <person name="Alfaro M."/>
            <person name="Sun H."/>
            <person name="Tritt A."/>
            <person name="Yoshinaga Y."/>
            <person name="Zwiers L.-H."/>
            <person name="Turgeon B."/>
            <person name="Goodwin S."/>
            <person name="Spatafora J."/>
            <person name="Crous P."/>
            <person name="Grigoriev I."/>
        </authorList>
    </citation>
    <scope>NUCLEOTIDE SEQUENCE</scope>
    <source>
        <strain evidence="9">CBS 183.55</strain>
    </source>
</reference>
<feature type="compositionally biased region" description="Low complexity" evidence="8">
    <location>
        <begin position="42"/>
        <end position="53"/>
    </location>
</feature>
<comment type="subcellular location">
    <subcellularLocation>
        <location evidence="1">Mitochondrion</location>
    </subcellularLocation>
</comment>
<evidence type="ECO:0000313" key="10">
    <source>
        <dbReference type="Proteomes" id="UP000800082"/>
    </source>
</evidence>
<dbReference type="AlphaFoldDB" id="A0A6A5RX24"/>
<keyword evidence="2" id="KW-0809">Transit peptide</keyword>
<dbReference type="GeneID" id="54348897"/>